<proteinExistence type="predicted"/>
<protein>
    <submittedName>
        <fullName evidence="2">Phosphoribosyl 1,2-cyclic phosphodiesterase</fullName>
    </submittedName>
</protein>
<accession>A0ABQ5UV06</accession>
<dbReference type="PANTHER" id="PTHR42663:SF6">
    <property type="entry name" value="HYDROLASE C777.06C-RELATED"/>
    <property type="match status" value="1"/>
</dbReference>
<organism evidence="2 3">
    <name type="scientific">Maritalea porphyrae</name>
    <dbReference type="NCBI Taxonomy" id="880732"/>
    <lineage>
        <taxon>Bacteria</taxon>
        <taxon>Pseudomonadati</taxon>
        <taxon>Pseudomonadota</taxon>
        <taxon>Alphaproteobacteria</taxon>
        <taxon>Hyphomicrobiales</taxon>
        <taxon>Devosiaceae</taxon>
        <taxon>Maritalea</taxon>
    </lineage>
</organism>
<dbReference type="SMART" id="SM00849">
    <property type="entry name" value="Lactamase_B"/>
    <property type="match status" value="1"/>
</dbReference>
<dbReference type="SUPFAM" id="SSF56281">
    <property type="entry name" value="Metallo-hydrolase/oxidoreductase"/>
    <property type="match status" value="1"/>
</dbReference>
<sequence length="271" mass="29729">MSSRQTIDVTILGCGSSGGVPRVGGNWGDCDPTNSKNRRRRCSLLITATAENGGQTNVLIDTGCDIREQLLDANVPSVDAVFYTHDHADHTHGIDDLRVLALNDRKRVEVYANKPTLDRLHSAFGYCFQAPVGSPYPPILNGNEIVAGQSVKIDGEGGAITLHAFDQEHGSIRSLGFRIKNLAYSCDVSDIPNSSFSALSGLDVWIIDALRRTPHPSHFSLDDALHWIVRFKPGQAYLTNMHIDLDYETVRNETPEHVEPAFDGLRIRIAG</sequence>
<dbReference type="Pfam" id="PF12706">
    <property type="entry name" value="Lactamase_B_2"/>
    <property type="match status" value="1"/>
</dbReference>
<dbReference type="Proteomes" id="UP001161405">
    <property type="component" value="Unassembled WGS sequence"/>
</dbReference>
<feature type="domain" description="Metallo-beta-lactamase" evidence="1">
    <location>
        <begin position="39"/>
        <end position="218"/>
    </location>
</feature>
<dbReference type="RefSeq" id="WP_284365312.1">
    <property type="nucleotide sequence ID" value="NZ_BSNI01000002.1"/>
</dbReference>
<name>A0ABQ5UV06_9HYPH</name>
<dbReference type="InterPro" id="IPR036866">
    <property type="entry name" value="RibonucZ/Hydroxyglut_hydro"/>
</dbReference>
<reference evidence="2" key="2">
    <citation type="submission" date="2023-01" db="EMBL/GenBank/DDBJ databases">
        <title>Draft genome sequence of Maritalea porphyrae strain NBRC 107169.</title>
        <authorList>
            <person name="Sun Q."/>
            <person name="Mori K."/>
        </authorList>
    </citation>
    <scope>NUCLEOTIDE SEQUENCE</scope>
    <source>
        <strain evidence="2">NBRC 107169</strain>
    </source>
</reference>
<dbReference type="EMBL" id="BSNI01000002">
    <property type="protein sequence ID" value="GLQ18398.1"/>
    <property type="molecule type" value="Genomic_DNA"/>
</dbReference>
<dbReference type="CDD" id="cd16279">
    <property type="entry name" value="metallo-hydrolase-like_MBL-fold"/>
    <property type="match status" value="1"/>
</dbReference>
<comment type="caution">
    <text evidence="2">The sequence shown here is derived from an EMBL/GenBank/DDBJ whole genome shotgun (WGS) entry which is preliminary data.</text>
</comment>
<dbReference type="PANTHER" id="PTHR42663">
    <property type="entry name" value="HYDROLASE C777.06C-RELATED-RELATED"/>
    <property type="match status" value="1"/>
</dbReference>
<gene>
    <name evidence="2" type="ORF">GCM10007879_26470</name>
</gene>
<reference evidence="2" key="1">
    <citation type="journal article" date="2014" name="Int. J. Syst. Evol. Microbiol.">
        <title>Complete genome of a new Firmicutes species belonging to the dominant human colonic microbiota ('Ruminococcus bicirculans') reveals two chromosomes and a selective capacity to utilize plant glucans.</title>
        <authorList>
            <consortium name="NISC Comparative Sequencing Program"/>
            <person name="Wegmann U."/>
            <person name="Louis P."/>
            <person name="Goesmann A."/>
            <person name="Henrissat B."/>
            <person name="Duncan S.H."/>
            <person name="Flint H.J."/>
        </authorList>
    </citation>
    <scope>NUCLEOTIDE SEQUENCE</scope>
    <source>
        <strain evidence="2">NBRC 107169</strain>
    </source>
</reference>
<keyword evidence="3" id="KW-1185">Reference proteome</keyword>
<dbReference type="InterPro" id="IPR001279">
    <property type="entry name" value="Metallo-B-lactamas"/>
</dbReference>
<dbReference type="Gene3D" id="3.60.15.10">
    <property type="entry name" value="Ribonuclease Z/Hydroxyacylglutathione hydrolase-like"/>
    <property type="match status" value="1"/>
</dbReference>
<evidence type="ECO:0000313" key="3">
    <source>
        <dbReference type="Proteomes" id="UP001161405"/>
    </source>
</evidence>
<evidence type="ECO:0000259" key="1">
    <source>
        <dbReference type="SMART" id="SM00849"/>
    </source>
</evidence>
<evidence type="ECO:0000313" key="2">
    <source>
        <dbReference type="EMBL" id="GLQ18398.1"/>
    </source>
</evidence>